<feature type="domain" description="ChsH2 rubredoxin-like zinc ribbon" evidence="3">
    <location>
        <begin position="348"/>
        <end position="372"/>
    </location>
</feature>
<dbReference type="InterPro" id="IPR016039">
    <property type="entry name" value="Thiolase-like"/>
</dbReference>
<dbReference type="RefSeq" id="WP_196149045.1">
    <property type="nucleotide sequence ID" value="NZ_JADMLG010000003.1"/>
</dbReference>
<dbReference type="SUPFAM" id="SSF53901">
    <property type="entry name" value="Thiolase-like"/>
    <property type="match status" value="2"/>
</dbReference>
<dbReference type="Gene3D" id="3.40.47.10">
    <property type="match status" value="1"/>
</dbReference>
<feature type="compositionally biased region" description="Basic and acidic residues" evidence="1">
    <location>
        <begin position="321"/>
        <end position="332"/>
    </location>
</feature>
<dbReference type="AlphaFoldDB" id="A0A931IBC0"/>
<keyword evidence="5" id="KW-1185">Reference proteome</keyword>
<dbReference type="InterPro" id="IPR012340">
    <property type="entry name" value="NA-bd_OB-fold"/>
</dbReference>
<dbReference type="GO" id="GO:0016746">
    <property type="term" value="F:acyltransferase activity"/>
    <property type="evidence" value="ECO:0007669"/>
    <property type="project" value="InterPro"/>
</dbReference>
<dbReference type="SUPFAM" id="SSF50249">
    <property type="entry name" value="Nucleic acid-binding proteins"/>
    <property type="match status" value="1"/>
</dbReference>
<dbReference type="InterPro" id="IPR002878">
    <property type="entry name" value="ChsH2_C"/>
</dbReference>
<protein>
    <submittedName>
        <fullName evidence="4">OB-fold domain-containing protein</fullName>
    </submittedName>
</protein>
<dbReference type="Pfam" id="PF12172">
    <property type="entry name" value="zf-ChsH2"/>
    <property type="match status" value="1"/>
</dbReference>
<evidence type="ECO:0000256" key="1">
    <source>
        <dbReference type="SAM" id="MobiDB-lite"/>
    </source>
</evidence>
<reference evidence="4" key="1">
    <citation type="submission" date="2020-11" db="EMBL/GenBank/DDBJ databases">
        <title>Nocardia NEAU-351.nov., a novel actinomycete isolated from the cow dung.</title>
        <authorList>
            <person name="Zhang X."/>
        </authorList>
    </citation>
    <scope>NUCLEOTIDE SEQUENCE</scope>
    <source>
        <strain evidence="4">NEAU-351</strain>
    </source>
</reference>
<organism evidence="4 5">
    <name type="scientific">Nocardia bovistercoris</name>
    <dbReference type="NCBI Taxonomy" id="2785916"/>
    <lineage>
        <taxon>Bacteria</taxon>
        <taxon>Bacillati</taxon>
        <taxon>Actinomycetota</taxon>
        <taxon>Actinomycetes</taxon>
        <taxon>Mycobacteriales</taxon>
        <taxon>Nocardiaceae</taxon>
        <taxon>Nocardia</taxon>
    </lineage>
</organism>
<dbReference type="Proteomes" id="UP000655751">
    <property type="component" value="Unassembled WGS sequence"/>
</dbReference>
<evidence type="ECO:0000259" key="2">
    <source>
        <dbReference type="Pfam" id="PF01796"/>
    </source>
</evidence>
<feature type="region of interest" description="Disordered" evidence="1">
    <location>
        <begin position="321"/>
        <end position="340"/>
    </location>
</feature>
<proteinExistence type="predicted"/>
<dbReference type="Pfam" id="PF01796">
    <property type="entry name" value="OB_ChsH2_C"/>
    <property type="match status" value="1"/>
</dbReference>
<accession>A0A931IBC0</accession>
<evidence type="ECO:0000313" key="5">
    <source>
        <dbReference type="Proteomes" id="UP000655751"/>
    </source>
</evidence>
<name>A0A931IBC0_9NOCA</name>
<evidence type="ECO:0000259" key="3">
    <source>
        <dbReference type="Pfam" id="PF12172"/>
    </source>
</evidence>
<evidence type="ECO:0000313" key="4">
    <source>
        <dbReference type="EMBL" id="MBH0776725.1"/>
    </source>
</evidence>
<sequence>MDTPFSLVGYASYLPRHRLSRAEISAALGSGPGRGARVVAGFDEDSTTMGFEAIRAALRATGADATSAIYFATTSPAYLDKTNACAVHAALGLPASVFAADVGGAARSAVAAWRAAAACGGSVVLADVRGGRPGSADERGGGDGAAAFLFGDADAAIADVLAQASRSLEILDRWRDPASASGDLWEERFGLEEYLPVAGQCVREVLAEAGLDGVDHALVVSPNPAVQKNAAEFGAGARTHISPIGHSGCADLGVGLADVLDQAAPGETILVISVADGCDALLLRTTARLAERRQAIPVRDQLAAGADIGYFTYLSWRGHLDREPPRRPEPDRPAAPPSARARDWKFTFTASRCLACGFVQLPPARVCKKCGSVDETEPIPMADASGVVATYTVDRLAFSPSPPLVDAVVDFDGGGRYTLEVADARPDDLAIGVRADLVFRRLYTAAGVHNYFWKARLRPAPDVESAATVEKAGVSA</sequence>
<dbReference type="EMBL" id="JADMLG010000003">
    <property type="protein sequence ID" value="MBH0776725.1"/>
    <property type="molecule type" value="Genomic_DNA"/>
</dbReference>
<gene>
    <name evidence="4" type="ORF">IT779_10560</name>
</gene>
<feature type="domain" description="ChsH2 C-terminal OB-fold" evidence="2">
    <location>
        <begin position="385"/>
        <end position="440"/>
    </location>
</feature>
<comment type="caution">
    <text evidence="4">The sequence shown here is derived from an EMBL/GenBank/DDBJ whole genome shotgun (WGS) entry which is preliminary data.</text>
</comment>
<dbReference type="InterPro" id="IPR022002">
    <property type="entry name" value="ChsH2_Znr"/>
</dbReference>